<dbReference type="InterPro" id="IPR000944">
    <property type="entry name" value="Tscrpt_reg_Rrf2"/>
</dbReference>
<dbReference type="GO" id="GO:0005829">
    <property type="term" value="C:cytosol"/>
    <property type="evidence" value="ECO:0007669"/>
    <property type="project" value="TreeGrafter"/>
</dbReference>
<dbReference type="InterPro" id="IPR030489">
    <property type="entry name" value="TR_Rrf2-type_CS"/>
</dbReference>
<dbReference type="PROSITE" id="PS01332">
    <property type="entry name" value="HTH_RRF2_1"/>
    <property type="match status" value="1"/>
</dbReference>
<dbReference type="Pfam" id="PF02082">
    <property type="entry name" value="Rrf2"/>
    <property type="match status" value="1"/>
</dbReference>
<dbReference type="AlphaFoldDB" id="A0A916NPI1"/>
<sequence length="157" mass="16594">MGGWYTVQVTARVDYAVRALAELAARQGGSATRTQLAEAQGIPSKFLEAILRDLRKAGLVVAHRGATGGYALAGSPDEITIADVVRAVDGPLAAVRGAAPESVEYQGAAAPLREVWIAVRASLRLVLEATTLADLVDGRLPTNVRSLLDGDDVYERR</sequence>
<dbReference type="GO" id="GO:0003677">
    <property type="term" value="F:DNA binding"/>
    <property type="evidence" value="ECO:0007669"/>
    <property type="project" value="UniProtKB-KW"/>
</dbReference>
<organism evidence="2 3">
    <name type="scientific">Leucobacter soli</name>
    <dbReference type="NCBI Taxonomy" id="2812850"/>
    <lineage>
        <taxon>Bacteria</taxon>
        <taxon>Bacillati</taxon>
        <taxon>Actinomycetota</taxon>
        <taxon>Actinomycetes</taxon>
        <taxon>Micrococcales</taxon>
        <taxon>Microbacteriaceae</taxon>
        <taxon>Leucobacter</taxon>
    </lineage>
</organism>
<name>A0A916NPI1_9MICO</name>
<dbReference type="PROSITE" id="PS51197">
    <property type="entry name" value="HTH_RRF2_2"/>
    <property type="match status" value="1"/>
</dbReference>
<dbReference type="PANTHER" id="PTHR33221">
    <property type="entry name" value="WINGED HELIX-TURN-HELIX TRANSCRIPTIONAL REGULATOR, RRF2 FAMILY"/>
    <property type="match status" value="1"/>
</dbReference>
<dbReference type="PANTHER" id="PTHR33221:SF5">
    <property type="entry name" value="HTH-TYPE TRANSCRIPTIONAL REGULATOR ISCR"/>
    <property type="match status" value="1"/>
</dbReference>
<protein>
    <submittedName>
        <fullName evidence="2">HTH-type transcriptional regulator</fullName>
    </submittedName>
</protein>
<evidence type="ECO:0000313" key="2">
    <source>
        <dbReference type="EMBL" id="CAG7620624.1"/>
    </source>
</evidence>
<reference evidence="2" key="1">
    <citation type="submission" date="2021-06" db="EMBL/GenBank/DDBJ databases">
        <authorList>
            <person name="Criscuolo A."/>
        </authorList>
    </citation>
    <scope>NUCLEOTIDE SEQUENCE</scope>
    <source>
        <strain evidence="2">CIP111803</strain>
    </source>
</reference>
<keyword evidence="3" id="KW-1185">Reference proteome</keyword>
<dbReference type="EMBL" id="CAJVAP010000036">
    <property type="protein sequence ID" value="CAG7620624.1"/>
    <property type="molecule type" value="Genomic_DNA"/>
</dbReference>
<proteinExistence type="predicted"/>
<dbReference type="GO" id="GO:0003700">
    <property type="term" value="F:DNA-binding transcription factor activity"/>
    <property type="evidence" value="ECO:0007669"/>
    <property type="project" value="TreeGrafter"/>
</dbReference>
<keyword evidence="1" id="KW-0238">DNA-binding</keyword>
<accession>A0A916NPI1</accession>
<dbReference type="NCBIfam" id="TIGR00738">
    <property type="entry name" value="rrf2_super"/>
    <property type="match status" value="1"/>
</dbReference>
<evidence type="ECO:0000256" key="1">
    <source>
        <dbReference type="ARBA" id="ARBA00023125"/>
    </source>
</evidence>
<dbReference type="Proteomes" id="UP000693892">
    <property type="component" value="Unassembled WGS sequence"/>
</dbReference>
<gene>
    <name evidence="2" type="ORF">LEUCIP111803_02378</name>
</gene>
<evidence type="ECO:0000313" key="3">
    <source>
        <dbReference type="Proteomes" id="UP000693892"/>
    </source>
</evidence>
<comment type="caution">
    <text evidence="2">The sequence shown here is derived from an EMBL/GenBank/DDBJ whole genome shotgun (WGS) entry which is preliminary data.</text>
</comment>